<evidence type="ECO:0000313" key="5">
    <source>
        <dbReference type="Proteomes" id="UP000478505"/>
    </source>
</evidence>
<feature type="modified residue" description="4-aspartylphosphate" evidence="1">
    <location>
        <position position="55"/>
    </location>
</feature>
<sequence>MARFNVYILEDEIVTQELLKEAVQKLKFNVCGMSSDAETAFKEIKVLQPDIAILDIKVKGAKTGIWLGDQLKIPVIYLTAFSDTTTIKKAISTKAAGYIVKPFKANDLFIALELAVDKIGSVPQVIVKDRNKKIVIQGKDILYAKKEDQYLILYLKDSQKIVRSSITDFLGKINSDSFIQVHRSYVVNLDHLTGFYAKEIIIDNISIPISKSFSKEVKKRIA</sequence>
<name>A0A6B3R2V7_9FLAO</name>
<dbReference type="AlphaFoldDB" id="A0A6B3R2V7"/>
<feature type="domain" description="HTH LytTR-type" evidence="3">
    <location>
        <begin position="125"/>
        <end position="222"/>
    </location>
</feature>
<dbReference type="Pfam" id="PF04397">
    <property type="entry name" value="LytTR"/>
    <property type="match status" value="1"/>
</dbReference>
<dbReference type="EMBL" id="JAAIKD010000008">
    <property type="protein sequence ID" value="NEV94999.1"/>
    <property type="molecule type" value="Genomic_DNA"/>
</dbReference>
<proteinExistence type="predicted"/>
<dbReference type="Pfam" id="PF00072">
    <property type="entry name" value="Response_reg"/>
    <property type="match status" value="1"/>
</dbReference>
<dbReference type="Gene3D" id="3.40.50.2300">
    <property type="match status" value="1"/>
</dbReference>
<dbReference type="InterPro" id="IPR001789">
    <property type="entry name" value="Sig_transdc_resp-reg_receiver"/>
</dbReference>
<comment type="caution">
    <text evidence="4">The sequence shown here is derived from an EMBL/GenBank/DDBJ whole genome shotgun (WGS) entry which is preliminary data.</text>
</comment>
<evidence type="ECO:0000256" key="1">
    <source>
        <dbReference type="PROSITE-ProRule" id="PRU00169"/>
    </source>
</evidence>
<dbReference type="InterPro" id="IPR046947">
    <property type="entry name" value="LytR-like"/>
</dbReference>
<dbReference type="PROSITE" id="PS50110">
    <property type="entry name" value="RESPONSE_REGULATORY"/>
    <property type="match status" value="1"/>
</dbReference>
<evidence type="ECO:0000259" key="3">
    <source>
        <dbReference type="PROSITE" id="PS50930"/>
    </source>
</evidence>
<keyword evidence="1" id="KW-0597">Phosphoprotein</keyword>
<dbReference type="PANTHER" id="PTHR37299:SF1">
    <property type="entry name" value="STAGE 0 SPORULATION PROTEIN A HOMOLOG"/>
    <property type="match status" value="1"/>
</dbReference>
<dbReference type="SUPFAM" id="SSF52172">
    <property type="entry name" value="CheY-like"/>
    <property type="match status" value="1"/>
</dbReference>
<dbReference type="InterPro" id="IPR007492">
    <property type="entry name" value="LytTR_DNA-bd_dom"/>
</dbReference>
<dbReference type="GO" id="GO:0003677">
    <property type="term" value="F:DNA binding"/>
    <property type="evidence" value="ECO:0007669"/>
    <property type="project" value="InterPro"/>
</dbReference>
<feature type="domain" description="Response regulatory" evidence="2">
    <location>
        <begin position="5"/>
        <end position="116"/>
    </location>
</feature>
<dbReference type="Gene3D" id="2.40.50.1020">
    <property type="entry name" value="LytTr DNA-binding domain"/>
    <property type="match status" value="1"/>
</dbReference>
<dbReference type="RefSeq" id="WP_164005692.1">
    <property type="nucleotide sequence ID" value="NZ_JAAIKD010000008.1"/>
</dbReference>
<protein>
    <submittedName>
        <fullName evidence="4">Response regulator transcription factor</fullName>
    </submittedName>
</protein>
<dbReference type="PANTHER" id="PTHR37299">
    <property type="entry name" value="TRANSCRIPTIONAL REGULATOR-RELATED"/>
    <property type="match status" value="1"/>
</dbReference>
<dbReference type="GO" id="GO:0000156">
    <property type="term" value="F:phosphorelay response regulator activity"/>
    <property type="evidence" value="ECO:0007669"/>
    <property type="project" value="InterPro"/>
</dbReference>
<dbReference type="PROSITE" id="PS50930">
    <property type="entry name" value="HTH_LYTTR"/>
    <property type="match status" value="1"/>
</dbReference>
<dbReference type="SMART" id="SM00448">
    <property type="entry name" value="REC"/>
    <property type="match status" value="1"/>
</dbReference>
<accession>A0A6B3R2V7</accession>
<dbReference type="SMART" id="SM00850">
    <property type="entry name" value="LytTR"/>
    <property type="match status" value="1"/>
</dbReference>
<gene>
    <name evidence="4" type="ORF">G3567_12715</name>
</gene>
<keyword evidence="5" id="KW-1185">Reference proteome</keyword>
<evidence type="ECO:0000313" key="4">
    <source>
        <dbReference type="EMBL" id="NEV94999.1"/>
    </source>
</evidence>
<evidence type="ECO:0000259" key="2">
    <source>
        <dbReference type="PROSITE" id="PS50110"/>
    </source>
</evidence>
<dbReference type="Proteomes" id="UP000478505">
    <property type="component" value="Unassembled WGS sequence"/>
</dbReference>
<organism evidence="4 5">
    <name type="scientific">Psychroflexus aurantiacus</name>
    <dbReference type="NCBI Taxonomy" id="2709310"/>
    <lineage>
        <taxon>Bacteria</taxon>
        <taxon>Pseudomonadati</taxon>
        <taxon>Bacteroidota</taxon>
        <taxon>Flavobacteriia</taxon>
        <taxon>Flavobacteriales</taxon>
        <taxon>Flavobacteriaceae</taxon>
        <taxon>Psychroflexus</taxon>
    </lineage>
</organism>
<reference evidence="4 5" key="1">
    <citation type="submission" date="2020-02" db="EMBL/GenBank/DDBJ databases">
        <title>Flavobacteriaceae Psychroflexus bacterium YR1-1, complete genome.</title>
        <authorList>
            <person name="Li Y."/>
            <person name="Wu S."/>
        </authorList>
    </citation>
    <scope>NUCLEOTIDE SEQUENCE [LARGE SCALE GENOMIC DNA]</scope>
    <source>
        <strain evidence="4 5">YR1-1</strain>
    </source>
</reference>
<dbReference type="InterPro" id="IPR011006">
    <property type="entry name" value="CheY-like_superfamily"/>
</dbReference>